<keyword evidence="1" id="KW-0812">Transmembrane</keyword>
<keyword evidence="1" id="KW-1133">Transmembrane helix</keyword>
<evidence type="ECO:0000313" key="3">
    <source>
        <dbReference type="Proteomes" id="UP000628017"/>
    </source>
</evidence>
<gene>
    <name evidence="2" type="ORF">GCM10011498_13270</name>
</gene>
<keyword evidence="3" id="KW-1185">Reference proteome</keyword>
<keyword evidence="1" id="KW-0472">Membrane</keyword>
<comment type="caution">
    <text evidence="2">The sequence shown here is derived from an EMBL/GenBank/DDBJ whole genome shotgun (WGS) entry which is preliminary data.</text>
</comment>
<protein>
    <submittedName>
        <fullName evidence="2">Uncharacterized protein</fullName>
    </submittedName>
</protein>
<accession>A0A916QVN1</accession>
<dbReference type="EMBL" id="BMKA01000002">
    <property type="protein sequence ID" value="GGA14414.1"/>
    <property type="molecule type" value="Genomic_DNA"/>
</dbReference>
<evidence type="ECO:0000313" key="2">
    <source>
        <dbReference type="EMBL" id="GGA14414.1"/>
    </source>
</evidence>
<evidence type="ECO:0000256" key="1">
    <source>
        <dbReference type="SAM" id="Phobius"/>
    </source>
</evidence>
<dbReference type="AlphaFoldDB" id="A0A916QVN1"/>
<reference evidence="2" key="1">
    <citation type="journal article" date="2014" name="Int. J. Syst. Evol. Microbiol.">
        <title>Complete genome sequence of Corynebacterium casei LMG S-19264T (=DSM 44701T), isolated from a smear-ripened cheese.</title>
        <authorList>
            <consortium name="US DOE Joint Genome Institute (JGI-PGF)"/>
            <person name="Walter F."/>
            <person name="Albersmeier A."/>
            <person name="Kalinowski J."/>
            <person name="Ruckert C."/>
        </authorList>
    </citation>
    <scope>NUCLEOTIDE SEQUENCE</scope>
    <source>
        <strain evidence="2">CGMCC 1.15880</strain>
    </source>
</reference>
<feature type="transmembrane region" description="Helical" evidence="1">
    <location>
        <begin position="35"/>
        <end position="53"/>
    </location>
</feature>
<dbReference type="Proteomes" id="UP000628017">
    <property type="component" value="Unassembled WGS sequence"/>
</dbReference>
<dbReference type="RefSeq" id="WP_188672353.1">
    <property type="nucleotide sequence ID" value="NZ_BMKA01000002.1"/>
</dbReference>
<name>A0A916QVN1_9RHOB</name>
<proteinExistence type="predicted"/>
<reference evidence="2" key="2">
    <citation type="submission" date="2020-09" db="EMBL/GenBank/DDBJ databases">
        <authorList>
            <person name="Sun Q."/>
            <person name="Zhou Y."/>
        </authorList>
    </citation>
    <scope>NUCLEOTIDE SEQUENCE</scope>
    <source>
        <strain evidence="2">CGMCC 1.15880</strain>
    </source>
</reference>
<sequence length="104" mass="11808">MTEDRKTFQKRVARVDPDFKPTLWRKWLQRPRRKVHIPLARTALCMAMFYGTVTVTKVVMIQELGPQGYEAKVAQLASGTDGSKIAAKLLGRDPVLAYVESNFL</sequence>
<organism evidence="2 3">
    <name type="scientific">Neptunicoccus cionae</name>
    <dbReference type="NCBI Taxonomy" id="2035344"/>
    <lineage>
        <taxon>Bacteria</taxon>
        <taxon>Pseudomonadati</taxon>
        <taxon>Pseudomonadota</taxon>
        <taxon>Alphaproteobacteria</taxon>
        <taxon>Rhodobacterales</taxon>
        <taxon>Paracoccaceae</taxon>
        <taxon>Neptunicoccus</taxon>
    </lineage>
</organism>